<organism evidence="6">
    <name type="scientific">Woronichinia naegeliana WA131</name>
    <dbReference type="NCBI Taxonomy" id="2824559"/>
    <lineage>
        <taxon>Bacteria</taxon>
        <taxon>Bacillati</taxon>
        <taxon>Cyanobacteriota</taxon>
        <taxon>Cyanophyceae</taxon>
        <taxon>Synechococcales</taxon>
        <taxon>Coelosphaeriaceae</taxon>
        <taxon>Woronichinia</taxon>
    </lineage>
</organism>
<evidence type="ECO:0000256" key="2">
    <source>
        <dbReference type="ARBA" id="ARBA00006906"/>
    </source>
</evidence>
<name>A0A977PTM0_9CYAN</name>
<reference evidence="6" key="1">
    <citation type="submission" date="2021-04" db="EMBL/GenBank/DDBJ databases">
        <title>Genome sequence of Woronichinia naegeliana from Washington state freshwater lake bloom.</title>
        <authorList>
            <person name="Dreher T.W."/>
        </authorList>
    </citation>
    <scope>NUCLEOTIDE SEQUENCE</scope>
    <source>
        <strain evidence="6">WA131</strain>
    </source>
</reference>
<evidence type="ECO:0000256" key="1">
    <source>
        <dbReference type="ARBA" id="ARBA00004761"/>
    </source>
</evidence>
<evidence type="ECO:0000313" key="6">
    <source>
        <dbReference type="EMBL" id="UXE59006.1"/>
    </source>
</evidence>
<dbReference type="Proteomes" id="UP001065613">
    <property type="component" value="Chromosome"/>
</dbReference>
<dbReference type="GO" id="GO:0008675">
    <property type="term" value="F:2-dehydro-3-deoxy-phosphogluconate aldolase activity"/>
    <property type="evidence" value="ECO:0007669"/>
    <property type="project" value="UniProtKB-EC"/>
</dbReference>
<dbReference type="CDD" id="cd00452">
    <property type="entry name" value="KDPG_aldolase"/>
    <property type="match status" value="1"/>
</dbReference>
<dbReference type="KEGG" id="wna:KA717_23985"/>
<proteinExistence type="inferred from homology"/>
<dbReference type="Pfam" id="PF01081">
    <property type="entry name" value="Aldolase"/>
    <property type="match status" value="1"/>
</dbReference>
<protein>
    <submittedName>
        <fullName evidence="6">Bifunctional 4-hydroxy-2-oxoglutarate aldolase/2-dehydro-3-deoxy-phosphogluconate aldolase</fullName>
        <ecNumber evidence="6">4.1.2.14</ecNumber>
        <ecNumber evidence="6">4.1.3.16</ecNumber>
    </submittedName>
</protein>
<keyword evidence="4 6" id="KW-0456">Lyase</keyword>
<dbReference type="EC" id="4.1.3.16" evidence="6"/>
<comment type="subunit">
    <text evidence="3">Homotrimer.</text>
</comment>
<dbReference type="PANTHER" id="PTHR30246">
    <property type="entry name" value="2-KETO-3-DEOXY-6-PHOSPHOGLUCONATE ALDOLASE"/>
    <property type="match status" value="1"/>
</dbReference>
<comment type="pathway">
    <text evidence="1">Carbohydrate acid metabolism.</text>
</comment>
<gene>
    <name evidence="6" type="ORF">KA717_23985</name>
</gene>
<dbReference type="Gene3D" id="3.20.20.70">
    <property type="entry name" value="Aldolase class I"/>
    <property type="match status" value="1"/>
</dbReference>
<evidence type="ECO:0000256" key="4">
    <source>
        <dbReference type="ARBA" id="ARBA00023239"/>
    </source>
</evidence>
<sequence length="225" mass="23937">MSDFAPLHSYAQAWLQRLQQDRAIAVLRVRDVSLGQVLAAAVAQGGMGLIEITWNSNHPEQIIASLRETLPHCLIGTGTVLTLEDLEGAIACGSQFCFTPHVNSRLIERALQAEIPIIPGALTPTEIVTGWQMGASAIKVFPVQALGGTDYIQALQGPLGNIPLIPTGGVTLDNALPFIQAGAIAVGLSGQLFPPDLIAAQNWTAITQKARLLCEQLKNMSGNSW</sequence>
<keyword evidence="5" id="KW-0119">Carbohydrate metabolism</keyword>
<accession>A0A977PTM0</accession>
<dbReference type="EC" id="4.1.2.14" evidence="6"/>
<dbReference type="SUPFAM" id="SSF51569">
    <property type="entry name" value="Aldolase"/>
    <property type="match status" value="1"/>
</dbReference>
<evidence type="ECO:0000256" key="3">
    <source>
        <dbReference type="ARBA" id="ARBA00011233"/>
    </source>
</evidence>
<dbReference type="InterPro" id="IPR000887">
    <property type="entry name" value="Aldlse_KDPG_KHG"/>
</dbReference>
<dbReference type="NCBIfam" id="TIGR01182">
    <property type="entry name" value="eda"/>
    <property type="match status" value="1"/>
</dbReference>
<dbReference type="EMBL" id="CP073041">
    <property type="protein sequence ID" value="UXE59006.1"/>
    <property type="molecule type" value="Genomic_DNA"/>
</dbReference>
<dbReference type="AlphaFoldDB" id="A0A977PTM0"/>
<comment type="similarity">
    <text evidence="2">Belongs to the KHG/KDPG aldolase family.</text>
</comment>
<dbReference type="PANTHER" id="PTHR30246:SF1">
    <property type="entry name" value="2-DEHYDRO-3-DEOXY-6-PHOSPHOGALACTONATE ALDOLASE-RELATED"/>
    <property type="match status" value="1"/>
</dbReference>
<dbReference type="GO" id="GO:0008700">
    <property type="term" value="F:(R,S)-4-hydroxy-2-oxoglutarate aldolase activity"/>
    <property type="evidence" value="ECO:0007669"/>
    <property type="project" value="UniProtKB-EC"/>
</dbReference>
<dbReference type="NCBIfam" id="NF005673">
    <property type="entry name" value="PRK07455.1"/>
    <property type="match status" value="1"/>
</dbReference>
<dbReference type="InterPro" id="IPR013785">
    <property type="entry name" value="Aldolase_TIM"/>
</dbReference>
<evidence type="ECO:0000256" key="5">
    <source>
        <dbReference type="ARBA" id="ARBA00023277"/>
    </source>
</evidence>